<feature type="transmembrane region" description="Helical" evidence="1">
    <location>
        <begin position="20"/>
        <end position="41"/>
    </location>
</feature>
<accession>A0A2T3N9T2</accession>
<name>A0A2T3N9T2_9GAMM</name>
<proteinExistence type="predicted"/>
<organism evidence="2 3">
    <name type="scientific">Photobacterium rosenbergii</name>
    <dbReference type="NCBI Taxonomy" id="294936"/>
    <lineage>
        <taxon>Bacteria</taxon>
        <taxon>Pseudomonadati</taxon>
        <taxon>Pseudomonadota</taxon>
        <taxon>Gammaproteobacteria</taxon>
        <taxon>Vibrionales</taxon>
        <taxon>Vibrionaceae</taxon>
        <taxon>Photobacterium</taxon>
    </lineage>
</organism>
<dbReference type="AlphaFoldDB" id="A0A2T3N9T2"/>
<evidence type="ECO:0000313" key="3">
    <source>
        <dbReference type="Proteomes" id="UP000241346"/>
    </source>
</evidence>
<protein>
    <submittedName>
        <fullName evidence="2">Uncharacterized protein</fullName>
    </submittedName>
</protein>
<reference evidence="2 3" key="1">
    <citation type="submission" date="2018-03" db="EMBL/GenBank/DDBJ databases">
        <title>Whole genome sequencing of Histamine producing bacteria.</title>
        <authorList>
            <person name="Butler K."/>
        </authorList>
    </citation>
    <scope>NUCLEOTIDE SEQUENCE [LARGE SCALE GENOMIC DNA]</scope>
    <source>
        <strain evidence="2 3">DSM 19138</strain>
    </source>
</reference>
<feature type="transmembrane region" description="Helical" evidence="1">
    <location>
        <begin position="47"/>
        <end position="66"/>
    </location>
</feature>
<keyword evidence="1" id="KW-1133">Transmembrane helix</keyword>
<keyword evidence="1" id="KW-0472">Membrane</keyword>
<feature type="transmembrane region" description="Helical" evidence="1">
    <location>
        <begin position="134"/>
        <end position="153"/>
    </location>
</feature>
<feature type="transmembrane region" description="Helical" evidence="1">
    <location>
        <begin position="104"/>
        <end position="128"/>
    </location>
</feature>
<comment type="caution">
    <text evidence="2">The sequence shown here is derived from an EMBL/GenBank/DDBJ whole genome shotgun (WGS) entry which is preliminary data.</text>
</comment>
<dbReference type="EMBL" id="PYMB01000011">
    <property type="protein sequence ID" value="PSW10278.1"/>
    <property type="molecule type" value="Genomic_DNA"/>
</dbReference>
<evidence type="ECO:0000256" key="1">
    <source>
        <dbReference type="SAM" id="Phobius"/>
    </source>
</evidence>
<keyword evidence="1" id="KW-0812">Transmembrane</keyword>
<dbReference type="Proteomes" id="UP000241346">
    <property type="component" value="Unassembled WGS sequence"/>
</dbReference>
<gene>
    <name evidence="2" type="ORF">C9J01_18885</name>
</gene>
<dbReference type="RefSeq" id="WP_107299694.1">
    <property type="nucleotide sequence ID" value="NZ_PYMB01000011.1"/>
</dbReference>
<evidence type="ECO:0000313" key="2">
    <source>
        <dbReference type="EMBL" id="PSW10278.1"/>
    </source>
</evidence>
<sequence>MDMTDKYDALVLKGAKFQVIINAVINSIVGALSISTAYVAISGSNSMIMDFIIMNFFLIFFVLFFTRNEVEKWSKKNNARGVWYKENKHKDLKKYLNNGFFKNFALLFIRYSITMTIPAVVLCSLIYADSGIPAAHFVFIKGIYSVFLANKVATLGGRLGSIDQTSIKLAQI</sequence>